<protein>
    <submittedName>
        <fullName evidence="2">Hypp4685 protein</fullName>
    </submittedName>
</protein>
<gene>
    <name evidence="2" type="primary">Hypp4685</name>
    <name evidence="2" type="ORF">BLAG_LOCUS23579</name>
</gene>
<dbReference type="EMBL" id="OV696693">
    <property type="protein sequence ID" value="CAH1271602.1"/>
    <property type="molecule type" value="Genomic_DNA"/>
</dbReference>
<accession>A0A8K0ACT7</accession>
<keyword evidence="3" id="KW-1185">Reference proteome</keyword>
<dbReference type="AlphaFoldDB" id="A0A8K0ACT7"/>
<reference evidence="2" key="1">
    <citation type="submission" date="2022-01" db="EMBL/GenBank/DDBJ databases">
        <authorList>
            <person name="Braso-Vives M."/>
        </authorList>
    </citation>
    <scope>NUCLEOTIDE SEQUENCE</scope>
</reference>
<evidence type="ECO:0000313" key="2">
    <source>
        <dbReference type="EMBL" id="CAH1271602.1"/>
    </source>
</evidence>
<name>A0A8K0ACT7_BRALA</name>
<dbReference type="Proteomes" id="UP000838412">
    <property type="component" value="Chromosome 8"/>
</dbReference>
<feature type="chain" id="PRO_5035429673" evidence="1">
    <location>
        <begin position="24"/>
        <end position="87"/>
    </location>
</feature>
<organism evidence="2 3">
    <name type="scientific">Branchiostoma lanceolatum</name>
    <name type="common">Common lancelet</name>
    <name type="synonym">Amphioxus lanceolatum</name>
    <dbReference type="NCBI Taxonomy" id="7740"/>
    <lineage>
        <taxon>Eukaryota</taxon>
        <taxon>Metazoa</taxon>
        <taxon>Chordata</taxon>
        <taxon>Cephalochordata</taxon>
        <taxon>Leptocardii</taxon>
        <taxon>Amphioxiformes</taxon>
        <taxon>Branchiostomatidae</taxon>
        <taxon>Branchiostoma</taxon>
    </lineage>
</organism>
<evidence type="ECO:0000313" key="3">
    <source>
        <dbReference type="Proteomes" id="UP000838412"/>
    </source>
</evidence>
<feature type="signal peptide" evidence="1">
    <location>
        <begin position="1"/>
        <end position="23"/>
    </location>
</feature>
<proteinExistence type="predicted"/>
<evidence type="ECO:0000256" key="1">
    <source>
        <dbReference type="SAM" id="SignalP"/>
    </source>
</evidence>
<keyword evidence="1" id="KW-0732">Signal</keyword>
<sequence>MKITIGTILAVVSLPCCLQSTYAQSPALTEFVNYFVGLEKNKPIDWQSTLYFLNTGQLDPTCYNQAYTVHNDTILTKSYAANSKWNL</sequence>